<organism evidence="2 3">
    <name type="scientific">Sediminispirochaeta smaragdinae (strain DSM 11293 / JCM 15392 / SEBR 4228)</name>
    <name type="common">Spirochaeta smaragdinae</name>
    <dbReference type="NCBI Taxonomy" id="573413"/>
    <lineage>
        <taxon>Bacteria</taxon>
        <taxon>Pseudomonadati</taxon>
        <taxon>Spirochaetota</taxon>
        <taxon>Spirochaetia</taxon>
        <taxon>Spirochaetales</taxon>
        <taxon>Spirochaetaceae</taxon>
        <taxon>Sediminispirochaeta</taxon>
    </lineage>
</organism>
<dbReference type="Pfam" id="PF00881">
    <property type="entry name" value="Nitroreductase"/>
    <property type="match status" value="2"/>
</dbReference>
<dbReference type="eggNOG" id="COG0778">
    <property type="taxonomic scope" value="Bacteria"/>
</dbReference>
<keyword evidence="3" id="KW-1185">Reference proteome</keyword>
<evidence type="ECO:0000259" key="1">
    <source>
        <dbReference type="Pfam" id="PF00881"/>
    </source>
</evidence>
<feature type="domain" description="Nitroreductase" evidence="1">
    <location>
        <begin position="64"/>
        <end position="150"/>
    </location>
</feature>
<evidence type="ECO:0000313" key="2">
    <source>
        <dbReference type="EMBL" id="ADK82332.1"/>
    </source>
</evidence>
<dbReference type="Gene3D" id="3.40.109.10">
    <property type="entry name" value="NADH Oxidase"/>
    <property type="match status" value="1"/>
</dbReference>
<evidence type="ECO:0000313" key="3">
    <source>
        <dbReference type="Proteomes" id="UP000002318"/>
    </source>
</evidence>
<dbReference type="STRING" id="573413.Spirs_3234"/>
<protein>
    <submittedName>
        <fullName evidence="2">Nitroreductase</fullName>
    </submittedName>
</protein>
<proteinExistence type="predicted"/>
<dbReference type="HOGENOM" id="CLU_070764_6_0_12"/>
<dbReference type="SUPFAM" id="SSF55469">
    <property type="entry name" value="FMN-dependent nitroreductase-like"/>
    <property type="match status" value="1"/>
</dbReference>
<name>E1R5K4_SEDSS</name>
<gene>
    <name evidence="2" type="ordered locus">Spirs_3234</name>
</gene>
<reference evidence="2 3" key="1">
    <citation type="journal article" date="2010" name="Stand. Genomic Sci.">
        <title>Complete genome sequence of Spirochaeta smaragdinae type strain (SEBR 4228).</title>
        <authorList>
            <person name="Mavromatis K."/>
            <person name="Yasawong M."/>
            <person name="Chertkov O."/>
            <person name="Lapidus A."/>
            <person name="Lucas S."/>
            <person name="Nolan M."/>
            <person name="Del Rio T.G."/>
            <person name="Tice H."/>
            <person name="Cheng J.F."/>
            <person name="Pitluck S."/>
            <person name="Liolios K."/>
            <person name="Ivanova N."/>
            <person name="Tapia R."/>
            <person name="Han C."/>
            <person name="Bruce D."/>
            <person name="Goodwin L."/>
            <person name="Pati A."/>
            <person name="Chen A."/>
            <person name="Palaniappan K."/>
            <person name="Land M."/>
            <person name="Hauser L."/>
            <person name="Chang Y.J."/>
            <person name="Jeffries C.D."/>
            <person name="Detter J.C."/>
            <person name="Rohde M."/>
            <person name="Brambilla E."/>
            <person name="Spring S."/>
            <person name="Goker M."/>
            <person name="Sikorski J."/>
            <person name="Woyke T."/>
            <person name="Bristow J."/>
            <person name="Eisen J.A."/>
            <person name="Markowitz V."/>
            <person name="Hugenholtz P."/>
            <person name="Klenk H.P."/>
            <person name="Kyrpides N.C."/>
        </authorList>
    </citation>
    <scope>NUCLEOTIDE SEQUENCE [LARGE SCALE GENOMIC DNA]</scope>
    <source>
        <strain evidence="3">DSM 11293 / JCM 15392 / SEBR 4228</strain>
    </source>
</reference>
<accession>E1R5K4</accession>
<dbReference type="InterPro" id="IPR000415">
    <property type="entry name" value="Nitroreductase-like"/>
</dbReference>
<dbReference type="GO" id="GO:0016491">
    <property type="term" value="F:oxidoreductase activity"/>
    <property type="evidence" value="ECO:0007669"/>
    <property type="project" value="InterPro"/>
</dbReference>
<dbReference type="RefSeq" id="WP_013255791.1">
    <property type="nucleotide sequence ID" value="NC_014364.1"/>
</dbReference>
<dbReference type="PANTHER" id="PTHR23026">
    <property type="entry name" value="NADPH NITROREDUCTASE"/>
    <property type="match status" value="1"/>
</dbReference>
<sequence>MAEIVSEIEKRRAFRAIGEQGVPEDVKRRIARAALLAPSCANKQPWRFVIADEEPALSVVRQSLSGGNYWAKKAPLYLLAVTDPTFDCDLEDRRSYALFDTGMAVMNLQLQAVAEGLVAHPIAGFSDTQLKKGLKIPESHILITIVVVGYPGDDSHLSEKHLVLESSRQERRAVEDLVSKNGWYFDE</sequence>
<dbReference type="EMBL" id="CP002116">
    <property type="protein sequence ID" value="ADK82332.1"/>
    <property type="molecule type" value="Genomic_DNA"/>
</dbReference>
<dbReference type="KEGG" id="ssm:Spirs_3234"/>
<feature type="domain" description="Nitroreductase" evidence="1">
    <location>
        <begin position="8"/>
        <end position="53"/>
    </location>
</feature>
<dbReference type="OrthoDB" id="9812105at2"/>
<dbReference type="CDD" id="cd02138">
    <property type="entry name" value="TdsD-like"/>
    <property type="match status" value="1"/>
</dbReference>
<dbReference type="AlphaFoldDB" id="E1R5K4"/>
<dbReference type="InterPro" id="IPR029479">
    <property type="entry name" value="Nitroreductase"/>
</dbReference>
<dbReference type="InterPro" id="IPR050627">
    <property type="entry name" value="Nitroreductase/BluB"/>
</dbReference>
<dbReference type="Proteomes" id="UP000002318">
    <property type="component" value="Chromosome"/>
</dbReference>
<dbReference type="PANTHER" id="PTHR23026:SF100">
    <property type="entry name" value="NITROREDUCTASE"/>
    <property type="match status" value="1"/>
</dbReference>